<dbReference type="PANTHER" id="PTHR13199:SF11">
    <property type="entry name" value="PROTEIN ATOSSA"/>
    <property type="match status" value="1"/>
</dbReference>
<dbReference type="Proteomes" id="UP000761534">
    <property type="component" value="Unassembled WGS sequence"/>
</dbReference>
<name>A0A642VAJ0_9ASCO</name>
<dbReference type="SMART" id="SM01177">
    <property type="entry name" value="DUF4210"/>
    <property type="match status" value="1"/>
</dbReference>
<feature type="domain" description="Atos-like conserved" evidence="1">
    <location>
        <begin position="69"/>
        <end position="134"/>
    </location>
</feature>
<accession>A0A642VAJ0</accession>
<comment type="caution">
    <text evidence="2">The sequence shown here is derived from an EMBL/GenBank/DDBJ whole genome shotgun (WGS) entry which is preliminary data.</text>
</comment>
<evidence type="ECO:0000313" key="2">
    <source>
        <dbReference type="EMBL" id="KAA8913086.1"/>
    </source>
</evidence>
<dbReference type="Pfam" id="PF13915">
    <property type="entry name" value="DUF4210"/>
    <property type="match status" value="1"/>
</dbReference>
<dbReference type="PANTHER" id="PTHR13199">
    <property type="entry name" value="GH03947P"/>
    <property type="match status" value="1"/>
</dbReference>
<dbReference type="InterPro" id="IPR051506">
    <property type="entry name" value="ATOS_Transcription_Regulators"/>
</dbReference>
<evidence type="ECO:0000313" key="3">
    <source>
        <dbReference type="Proteomes" id="UP000761534"/>
    </source>
</evidence>
<keyword evidence="3" id="KW-1185">Reference proteome</keyword>
<dbReference type="VEuPathDB" id="FungiDB:TRICI_003288"/>
<dbReference type="OrthoDB" id="8625101at2759"/>
<evidence type="ECO:0000259" key="1">
    <source>
        <dbReference type="SMART" id="SM01177"/>
    </source>
</evidence>
<protein>
    <recommendedName>
        <fullName evidence="1">Atos-like conserved domain-containing protein</fullName>
    </recommendedName>
</protein>
<gene>
    <name evidence="2" type="ORF">TRICI_003288</name>
</gene>
<dbReference type="InterPro" id="IPR025261">
    <property type="entry name" value="Atos-like_cons_dom"/>
</dbReference>
<organism evidence="2 3">
    <name type="scientific">Trichomonascus ciferrii</name>
    <dbReference type="NCBI Taxonomy" id="44093"/>
    <lineage>
        <taxon>Eukaryota</taxon>
        <taxon>Fungi</taxon>
        <taxon>Dikarya</taxon>
        <taxon>Ascomycota</taxon>
        <taxon>Saccharomycotina</taxon>
        <taxon>Dipodascomycetes</taxon>
        <taxon>Dipodascales</taxon>
        <taxon>Trichomonascaceae</taxon>
        <taxon>Trichomonascus</taxon>
        <taxon>Trichomonascus ciferrii complex</taxon>
    </lineage>
</organism>
<reference evidence="2" key="1">
    <citation type="journal article" date="2019" name="G3 (Bethesda)">
        <title>Genome Assemblies of Two Rare Opportunistic Yeast Pathogens: Diutina rugosa (syn. Candida rugosa) and Trichomonascus ciferrii (syn. Candida ciferrii).</title>
        <authorList>
            <person name="Mixao V."/>
            <person name="Saus E."/>
            <person name="Hansen A.P."/>
            <person name="Lass-Florl C."/>
            <person name="Gabaldon T."/>
        </authorList>
    </citation>
    <scope>NUCLEOTIDE SEQUENCE</scope>
    <source>
        <strain evidence="2">CBS 4856</strain>
    </source>
</reference>
<proteinExistence type="predicted"/>
<dbReference type="EMBL" id="SWFS01000237">
    <property type="protein sequence ID" value="KAA8913086.1"/>
    <property type="molecule type" value="Genomic_DNA"/>
</dbReference>
<sequence length="278" mass="30568">MPGLTSDERRRRSSVTGLQLCGRCRGEALQHSALFEAGSSSHGTNSTGGMHPGSIAAMKRRRKSSTSSLVGSYEESLLSGRMSAGSSPPMSFYSKLGVIGGKPHKTCPRHISLGFDAVFYDWNGHGTEESSPYVGGIDLDRFYQDRKRPGYRIPRHGQIQIVISNPRKTAVQLILVPYDLSDMPANTKTFIRHKVFEDGSKLVQAVHIPIFSPPASNSSKLYIHGVIRTVFQNRVTASTEHLVRANRRTDSSDHSTKVDYGGYSTLHPPCSHCNQLII</sequence>
<dbReference type="AlphaFoldDB" id="A0A642VAJ0"/>